<feature type="chain" id="PRO_5043901794" evidence="1">
    <location>
        <begin position="28"/>
        <end position="388"/>
    </location>
</feature>
<dbReference type="AlphaFoldDB" id="A0AAW3ZNG6"/>
<comment type="caution">
    <text evidence="2">The sequence shown here is derived from an EMBL/GenBank/DDBJ whole genome shotgun (WGS) entry which is preliminary data.</text>
</comment>
<keyword evidence="1" id="KW-0732">Signal</keyword>
<dbReference type="RefSeq" id="WP_192030695.1">
    <property type="nucleotide sequence ID" value="NZ_JACYTR010000046.1"/>
</dbReference>
<dbReference type="Proteomes" id="UP000613768">
    <property type="component" value="Unassembled WGS sequence"/>
</dbReference>
<feature type="signal peptide" evidence="1">
    <location>
        <begin position="1"/>
        <end position="27"/>
    </location>
</feature>
<proteinExistence type="predicted"/>
<gene>
    <name evidence="2" type="ORF">IFO71_16135</name>
</gene>
<evidence type="ECO:0000313" key="2">
    <source>
        <dbReference type="EMBL" id="MBD8527273.1"/>
    </source>
</evidence>
<organism evidence="2 3">
    <name type="scientific">Pseudomarimonas arenosa</name>
    <dbReference type="NCBI Taxonomy" id="2774145"/>
    <lineage>
        <taxon>Bacteria</taxon>
        <taxon>Pseudomonadati</taxon>
        <taxon>Pseudomonadota</taxon>
        <taxon>Gammaproteobacteria</taxon>
        <taxon>Lysobacterales</taxon>
        <taxon>Lysobacteraceae</taxon>
        <taxon>Pseudomarimonas</taxon>
    </lineage>
</organism>
<keyword evidence="3" id="KW-1185">Reference proteome</keyword>
<name>A0AAW3ZNG6_9GAMM</name>
<accession>A0AAW3ZNG6</accession>
<evidence type="ECO:0000256" key="1">
    <source>
        <dbReference type="SAM" id="SignalP"/>
    </source>
</evidence>
<sequence length="388" mass="42582">MHPTALRSAWFAACLLPLTLTPTLAHAKKTDEPVPQCVLNITLTDARTGERLAQPRGELLMEWQKGWNPNVWSFYPRHPPHMFRFADGKALAFEVPSTSHRRDGKPDAVLSVTVRGFAAQQVPLSLNTESCPTGSLDLDVAVSPDPGAQHGKTVFFAEETVDRTWFPVSTPKPMLGKCRVKAGALGPTWAGSPTTPHFQDLRTRPRCAMETELVISVDDDLASGTPRYEPIPLSQDDCIVSRRRNRWIRADGERVKGVRSYGARHSTLLDPGRWFLLGPGEKVPSKSTLAKWAAAAGTEAQEDANAQTWSLHRDYVAHCVGADLNAALFALSDHAHPCWQAARKLAVEWNPAARPSVLCEMPPMGFEVDPNAMPEGRVDVGPVLSAKR</sequence>
<reference evidence="2 3" key="1">
    <citation type="submission" date="2020-09" db="EMBL/GenBank/DDBJ databases">
        <title>Pseudoxanthomonas sp. CAU 1598 isolated from sand of Yaerae Beach.</title>
        <authorList>
            <person name="Kim W."/>
        </authorList>
    </citation>
    <scope>NUCLEOTIDE SEQUENCE [LARGE SCALE GENOMIC DNA]</scope>
    <source>
        <strain evidence="2 3">CAU 1598</strain>
    </source>
</reference>
<evidence type="ECO:0000313" key="3">
    <source>
        <dbReference type="Proteomes" id="UP000613768"/>
    </source>
</evidence>
<protein>
    <submittedName>
        <fullName evidence="2">Uncharacterized protein</fullName>
    </submittedName>
</protein>
<dbReference type="EMBL" id="JACYTR010000046">
    <property type="protein sequence ID" value="MBD8527273.1"/>
    <property type="molecule type" value="Genomic_DNA"/>
</dbReference>